<dbReference type="OrthoDB" id="9765776at2"/>
<protein>
    <submittedName>
        <fullName evidence="8">Methyl-accepting chemotaxis protein</fullName>
    </submittedName>
</protein>
<dbReference type="PROSITE" id="PS50111">
    <property type="entry name" value="CHEMOTAXIS_TRANSDUC_2"/>
    <property type="match status" value="1"/>
</dbReference>
<sequence length="675" mass="74321">MRLKNKQNFSLLQTISALFITITILVALLSVTSVRSVGRIENQFSLLSQQALPLALTNATLTQTVLEQIKQLSYGTQASSEQELAPISQSITSLSQQVTELSHQVLATSANFQGSVSPEQSQALQQNIETLFKLTQSILDDQQALLSMQAHIDDQVQEFRYGLSSIGPEMSRISSFLSNDDPESIDAANRFSASASSMEGTFLMMLMQKDQHQAQQLFKEMRTRIAGINLAYADFAELHPDVKDFASLTAPYQMVMSGFSENGVLKQIMDKLERASQQKASVTRAISAANATIATLNEISNTANQLISGSQHVVEQSMTTITTVLMVAGASLALLIIISWLFLRRWIGAGIDAISVYLTRLVDNDFTHQAKPVGPRELQQIRRQLDEVCATIRDSLMTVTENCEILYQTAELSHGAAERSNYALNTQNESLTSMVSTVTELEASIREIANVTLDCNQETQQAVQHAQSGVIALGDNRQRLQSLEQSMDINDVAMKELDERVQQISGMVEMIAGIAESTNLLALNAAIEAARAGEQGRGFAVVADEVRKLAQGTSEQTNSIRHSMDELVNSAQKSRLAVQTSRQEMGQALDSGEHMKITFEQIQTSVEQIRARVEQITVATEQQQRATAEVNQSISYISQQSDDTKLQLDAMVESSQQVADIAGRQQNMLQQYQLN</sequence>
<evidence type="ECO:0000259" key="7">
    <source>
        <dbReference type="PROSITE" id="PS50885"/>
    </source>
</evidence>
<keyword evidence="5" id="KW-0812">Transmembrane</keyword>
<dbReference type="SMART" id="SM00283">
    <property type="entry name" value="MA"/>
    <property type="match status" value="1"/>
</dbReference>
<dbReference type="Pfam" id="PF00015">
    <property type="entry name" value="MCPsignal"/>
    <property type="match status" value="1"/>
</dbReference>
<feature type="domain" description="HAMP" evidence="7">
    <location>
        <begin position="345"/>
        <end position="397"/>
    </location>
</feature>
<dbReference type="Gene3D" id="1.10.287.950">
    <property type="entry name" value="Methyl-accepting chemotaxis protein"/>
    <property type="match status" value="1"/>
</dbReference>
<keyword evidence="9" id="KW-1185">Reference proteome</keyword>
<dbReference type="EMBL" id="FNDD01000005">
    <property type="protein sequence ID" value="SDG93684.1"/>
    <property type="molecule type" value="Genomic_DNA"/>
</dbReference>
<comment type="subcellular location">
    <subcellularLocation>
        <location evidence="1">Membrane</location>
    </subcellularLocation>
</comment>
<dbReference type="GO" id="GO:0007165">
    <property type="term" value="P:signal transduction"/>
    <property type="evidence" value="ECO:0007669"/>
    <property type="project" value="UniProtKB-KW"/>
</dbReference>
<evidence type="ECO:0000256" key="2">
    <source>
        <dbReference type="ARBA" id="ARBA00023224"/>
    </source>
</evidence>
<evidence type="ECO:0000256" key="1">
    <source>
        <dbReference type="ARBA" id="ARBA00004370"/>
    </source>
</evidence>
<evidence type="ECO:0000313" key="9">
    <source>
        <dbReference type="Proteomes" id="UP000198854"/>
    </source>
</evidence>
<dbReference type="SUPFAM" id="SSF58104">
    <property type="entry name" value="Methyl-accepting chemotaxis protein (MCP) signaling domain"/>
    <property type="match status" value="1"/>
</dbReference>
<dbReference type="PANTHER" id="PTHR32089:SF120">
    <property type="entry name" value="METHYL-ACCEPTING CHEMOTAXIS PROTEIN TLPQ"/>
    <property type="match status" value="1"/>
</dbReference>
<dbReference type="InterPro" id="IPR003660">
    <property type="entry name" value="HAMP_dom"/>
</dbReference>
<accession>A0A1G7YBA6</accession>
<dbReference type="RefSeq" id="WP_093270648.1">
    <property type="nucleotide sequence ID" value="NZ_FNDD01000005.1"/>
</dbReference>
<comment type="similarity">
    <text evidence="3">Belongs to the methyl-accepting chemotaxis (MCP) protein family.</text>
</comment>
<evidence type="ECO:0000256" key="5">
    <source>
        <dbReference type="SAM" id="Phobius"/>
    </source>
</evidence>
<dbReference type="Proteomes" id="UP000198854">
    <property type="component" value="Unassembled WGS sequence"/>
</dbReference>
<dbReference type="PANTHER" id="PTHR32089">
    <property type="entry name" value="METHYL-ACCEPTING CHEMOTAXIS PROTEIN MCPB"/>
    <property type="match status" value="1"/>
</dbReference>
<reference evidence="8 9" key="1">
    <citation type="submission" date="2016-10" db="EMBL/GenBank/DDBJ databases">
        <authorList>
            <person name="de Groot N.N."/>
        </authorList>
    </citation>
    <scope>NUCLEOTIDE SEQUENCE [LARGE SCALE GENOMIC DNA]</scope>
    <source>
        <strain evidence="8 9">CGMCC 1.10228</strain>
    </source>
</reference>
<proteinExistence type="inferred from homology"/>
<keyword evidence="5" id="KW-1133">Transmembrane helix</keyword>
<dbReference type="AlphaFoldDB" id="A0A1G7YBA6"/>
<dbReference type="GO" id="GO:0016020">
    <property type="term" value="C:membrane"/>
    <property type="evidence" value="ECO:0007669"/>
    <property type="project" value="UniProtKB-SubCell"/>
</dbReference>
<dbReference type="GO" id="GO:0006935">
    <property type="term" value="P:chemotaxis"/>
    <property type="evidence" value="ECO:0007669"/>
    <property type="project" value="UniProtKB-ARBA"/>
</dbReference>
<dbReference type="InterPro" id="IPR004089">
    <property type="entry name" value="MCPsignal_dom"/>
</dbReference>
<dbReference type="STRING" id="861298.SAMN04488136_10524"/>
<feature type="transmembrane region" description="Helical" evidence="5">
    <location>
        <begin position="321"/>
        <end position="343"/>
    </location>
</feature>
<keyword evidence="5" id="KW-0472">Membrane</keyword>
<organism evidence="8 9">
    <name type="scientific">Vibrio xiamenensis</name>
    <dbReference type="NCBI Taxonomy" id="861298"/>
    <lineage>
        <taxon>Bacteria</taxon>
        <taxon>Pseudomonadati</taxon>
        <taxon>Pseudomonadota</taxon>
        <taxon>Gammaproteobacteria</taxon>
        <taxon>Vibrionales</taxon>
        <taxon>Vibrionaceae</taxon>
        <taxon>Vibrio</taxon>
    </lineage>
</organism>
<feature type="domain" description="Methyl-accepting transducer" evidence="6">
    <location>
        <begin position="402"/>
        <end position="638"/>
    </location>
</feature>
<dbReference type="PROSITE" id="PS50885">
    <property type="entry name" value="HAMP"/>
    <property type="match status" value="1"/>
</dbReference>
<evidence type="ECO:0000313" key="8">
    <source>
        <dbReference type="EMBL" id="SDG93684.1"/>
    </source>
</evidence>
<evidence type="ECO:0000259" key="6">
    <source>
        <dbReference type="PROSITE" id="PS50111"/>
    </source>
</evidence>
<name>A0A1G7YBA6_9VIBR</name>
<evidence type="ECO:0000256" key="3">
    <source>
        <dbReference type="ARBA" id="ARBA00029447"/>
    </source>
</evidence>
<evidence type="ECO:0000256" key="4">
    <source>
        <dbReference type="PROSITE-ProRule" id="PRU00284"/>
    </source>
</evidence>
<keyword evidence="2 4" id="KW-0807">Transducer</keyword>
<gene>
    <name evidence="8" type="ORF">SAMN04488136_10524</name>
</gene>